<dbReference type="Proteomes" id="UP000273159">
    <property type="component" value="Unassembled WGS sequence"/>
</dbReference>
<keyword evidence="1" id="KW-0067">ATP-binding</keyword>
<proteinExistence type="predicted"/>
<evidence type="ECO:0000313" key="2">
    <source>
        <dbReference type="Proteomes" id="UP000273159"/>
    </source>
</evidence>
<accession>A0A3B0FTL2</accession>
<dbReference type="GO" id="GO:0004386">
    <property type="term" value="F:helicase activity"/>
    <property type="evidence" value="ECO:0007669"/>
    <property type="project" value="UniProtKB-KW"/>
</dbReference>
<protein>
    <submittedName>
        <fullName evidence="1">Helicase-associated protein</fullName>
    </submittedName>
</protein>
<keyword evidence="1" id="KW-0378">Hydrolase</keyword>
<dbReference type="EMBL" id="RBNH01000015">
    <property type="protein sequence ID" value="RKO21827.1"/>
    <property type="molecule type" value="Genomic_DNA"/>
</dbReference>
<name>A0A3B0FTL2_PSEPS</name>
<sequence>MTESRRVAPDPGFVLQYRQGTPTSKIAATAGVAETTVRYHLQIAAKADPGIRDEHKAALTPAPRKSAAGLRNLADVLAFHEAHGRLPVSHGKTARERALAAWLANRRRQAAEGTLSPAYRDSLGVIPGWDKPSTRKAEDGKRWHQRLEELHRIMAAGGDWPRHQKTDDQVERTLGVWLHGQRIDYRAGRLDPAKEQKLNILLPGWREGRGHRGGRRRTHSRP</sequence>
<reference evidence="2" key="2">
    <citation type="submission" date="2018-10" db="EMBL/GenBank/DDBJ databases">
        <authorList>
            <person name="Wang Y."/>
            <person name="Wang J."/>
            <person name="Yang X."/>
            <person name="Wang Z."/>
            <person name="Huang Y."/>
        </authorList>
    </citation>
    <scope>NUCLEOTIDE SEQUENCE [LARGE SCALE GENOMIC DNA]</scope>
    <source>
        <strain evidence="2">J015</strain>
    </source>
</reference>
<evidence type="ECO:0000313" key="1">
    <source>
        <dbReference type="EMBL" id="RKO21827.1"/>
    </source>
</evidence>
<keyword evidence="1" id="KW-0347">Helicase</keyword>
<dbReference type="Gene3D" id="6.10.140.530">
    <property type="match status" value="2"/>
</dbReference>
<gene>
    <name evidence="1" type="ORF">D7Z96_15305</name>
</gene>
<reference evidence="1 2" key="1">
    <citation type="submission" date="2018-10" db="EMBL/GenBank/DDBJ databases">
        <title>Genome-guide identification and characterization of bacteria that degrade polycyclic aromatic hydrocarbons and resist hexavalent chromium simultaneously.</title>
        <authorList>
            <person name="Feng H."/>
        </authorList>
    </citation>
    <scope>NUCLEOTIDE SEQUENCE [LARGE SCALE GENOMIC DNA]</scope>
    <source>
        <strain evidence="1 2">J015</strain>
    </source>
</reference>
<comment type="caution">
    <text evidence="1">The sequence shown here is derived from an EMBL/GenBank/DDBJ whole genome shotgun (WGS) entry which is preliminary data.</text>
</comment>
<dbReference type="AlphaFoldDB" id="A0A3B0FTL2"/>
<dbReference type="RefSeq" id="WP_120693047.1">
    <property type="nucleotide sequence ID" value="NZ_RBNH01000015.1"/>
</dbReference>
<organism evidence="1 2">
    <name type="scientific">Pseudarthrobacter phenanthrenivorans</name>
    <name type="common">Arthrobacter phenanthrenivorans</name>
    <dbReference type="NCBI Taxonomy" id="361575"/>
    <lineage>
        <taxon>Bacteria</taxon>
        <taxon>Bacillati</taxon>
        <taxon>Actinomycetota</taxon>
        <taxon>Actinomycetes</taxon>
        <taxon>Micrococcales</taxon>
        <taxon>Micrococcaceae</taxon>
        <taxon>Pseudarthrobacter</taxon>
    </lineage>
</organism>
<keyword evidence="1" id="KW-0547">Nucleotide-binding</keyword>